<proteinExistence type="predicted"/>
<protein>
    <submittedName>
        <fullName evidence="1">Uncharacterized protein</fullName>
    </submittedName>
</protein>
<evidence type="ECO:0000313" key="2">
    <source>
        <dbReference type="Proteomes" id="UP000678016"/>
    </source>
</evidence>
<name>A0ABX8C0F4_9ACTN</name>
<accession>A0ABX8C0F4</accession>
<sequence length="65" mass="6688">MTTIHSIQTVGFLAVLLTLFLVLAVALLRLVALPLAGIVLVLDGAADLAARPLSLTAPAPKEGTR</sequence>
<dbReference type="Proteomes" id="UP000678016">
    <property type="component" value="Chromosome"/>
</dbReference>
<dbReference type="RefSeq" id="WP_212640932.1">
    <property type="nucleotide sequence ID" value="NZ_CP074132.1"/>
</dbReference>
<keyword evidence="2" id="KW-1185">Reference proteome</keyword>
<reference evidence="2" key="1">
    <citation type="submission" date="2021-05" db="EMBL/GenBank/DDBJ databases">
        <title>Direct Submission.</title>
        <authorList>
            <person name="Li K."/>
            <person name="Gao J."/>
        </authorList>
    </citation>
    <scope>NUCLEOTIDE SEQUENCE [LARGE SCALE GENOMIC DNA]</scope>
    <source>
        <strain evidence="2">HDS12</strain>
    </source>
</reference>
<evidence type="ECO:0000313" key="1">
    <source>
        <dbReference type="EMBL" id="QUX27890.1"/>
    </source>
</evidence>
<dbReference type="EMBL" id="CP074132">
    <property type="protein sequence ID" value="QUX27890.1"/>
    <property type="molecule type" value="Genomic_DNA"/>
</dbReference>
<organism evidence="1 2">
    <name type="scientific">Nocardiopsis akebiae</name>
    <dbReference type="NCBI Taxonomy" id="2831968"/>
    <lineage>
        <taxon>Bacteria</taxon>
        <taxon>Bacillati</taxon>
        <taxon>Actinomycetota</taxon>
        <taxon>Actinomycetes</taxon>
        <taxon>Streptosporangiales</taxon>
        <taxon>Nocardiopsidaceae</taxon>
        <taxon>Nocardiopsis</taxon>
    </lineage>
</organism>
<gene>
    <name evidence="1" type="ORF">KGD83_21805</name>
</gene>